<protein>
    <recommendedName>
        <fullName evidence="3">DDE-1 domain-containing protein</fullName>
    </recommendedName>
</protein>
<name>A0A4Y2LWY8_ARAVE</name>
<reference evidence="1 2" key="1">
    <citation type="journal article" date="2019" name="Sci. Rep.">
        <title>Orb-weaving spider Araneus ventricosus genome elucidates the spidroin gene catalogue.</title>
        <authorList>
            <person name="Kono N."/>
            <person name="Nakamura H."/>
            <person name="Ohtoshi R."/>
            <person name="Moran D.A.P."/>
            <person name="Shinohara A."/>
            <person name="Yoshida Y."/>
            <person name="Fujiwara M."/>
            <person name="Mori M."/>
            <person name="Tomita M."/>
            <person name="Arakawa K."/>
        </authorList>
    </citation>
    <scope>NUCLEOTIDE SEQUENCE [LARGE SCALE GENOMIC DNA]</scope>
</reference>
<evidence type="ECO:0000313" key="2">
    <source>
        <dbReference type="Proteomes" id="UP000499080"/>
    </source>
</evidence>
<sequence length="128" mass="14243">MTKVQKPRKIISRKCAKLVGAVTSVARGTLATKALAVIANGNSVPSSFVFPNNTFKRHFLSNSPQGSAGSANKSEWMAGQEFQSFMKHFIKPARVTKEKPVILLLDHHQSHFELPTSKEHFNESCQHR</sequence>
<proteinExistence type="predicted"/>
<evidence type="ECO:0000313" key="1">
    <source>
        <dbReference type="EMBL" id="GBN18026.1"/>
    </source>
</evidence>
<organism evidence="1 2">
    <name type="scientific">Araneus ventricosus</name>
    <name type="common">Orbweaver spider</name>
    <name type="synonym">Epeira ventricosa</name>
    <dbReference type="NCBI Taxonomy" id="182803"/>
    <lineage>
        <taxon>Eukaryota</taxon>
        <taxon>Metazoa</taxon>
        <taxon>Ecdysozoa</taxon>
        <taxon>Arthropoda</taxon>
        <taxon>Chelicerata</taxon>
        <taxon>Arachnida</taxon>
        <taxon>Araneae</taxon>
        <taxon>Araneomorphae</taxon>
        <taxon>Entelegynae</taxon>
        <taxon>Araneoidea</taxon>
        <taxon>Araneidae</taxon>
        <taxon>Araneus</taxon>
    </lineage>
</organism>
<evidence type="ECO:0008006" key="3">
    <source>
        <dbReference type="Google" id="ProtNLM"/>
    </source>
</evidence>
<keyword evidence="2" id="KW-1185">Reference proteome</keyword>
<dbReference type="AlphaFoldDB" id="A0A4Y2LWY8"/>
<dbReference type="EMBL" id="BGPR01006329">
    <property type="protein sequence ID" value="GBN18026.1"/>
    <property type="molecule type" value="Genomic_DNA"/>
</dbReference>
<gene>
    <name evidence="1" type="ORF">AVEN_41402_1</name>
</gene>
<dbReference type="Proteomes" id="UP000499080">
    <property type="component" value="Unassembled WGS sequence"/>
</dbReference>
<accession>A0A4Y2LWY8</accession>
<comment type="caution">
    <text evidence="1">The sequence shown here is derived from an EMBL/GenBank/DDBJ whole genome shotgun (WGS) entry which is preliminary data.</text>
</comment>